<dbReference type="Pfam" id="PF02924">
    <property type="entry name" value="HDPD"/>
    <property type="match status" value="1"/>
</dbReference>
<organism evidence="1 2">
    <name type="scientific">Azospirillum cavernae</name>
    <dbReference type="NCBI Taxonomy" id="2320860"/>
    <lineage>
        <taxon>Bacteria</taxon>
        <taxon>Pseudomonadati</taxon>
        <taxon>Pseudomonadota</taxon>
        <taxon>Alphaproteobacteria</taxon>
        <taxon>Rhodospirillales</taxon>
        <taxon>Azospirillaceae</taxon>
        <taxon>Azospirillum</taxon>
    </lineage>
</organism>
<dbReference type="Proteomes" id="UP000283458">
    <property type="component" value="Unassembled WGS sequence"/>
</dbReference>
<proteinExistence type="predicted"/>
<keyword evidence="2" id="KW-1185">Reference proteome</keyword>
<dbReference type="EMBL" id="QYUL01000002">
    <property type="protein sequence ID" value="RJF81660.1"/>
    <property type="molecule type" value="Genomic_DNA"/>
</dbReference>
<name>A0A418VWZ9_9PROT</name>
<reference evidence="1 2" key="1">
    <citation type="submission" date="2018-09" db="EMBL/GenBank/DDBJ databases">
        <authorList>
            <person name="Zhu H."/>
        </authorList>
    </citation>
    <scope>NUCLEOTIDE SEQUENCE [LARGE SCALE GENOMIC DNA]</scope>
    <source>
        <strain evidence="1 2">K2W22B-5</strain>
    </source>
</reference>
<dbReference type="AlphaFoldDB" id="A0A418VWZ9"/>
<accession>A0A418VWZ9</accession>
<dbReference type="Gene3D" id="2.40.300.10">
    <property type="entry name" value="Head decoration protein D"/>
    <property type="match status" value="1"/>
</dbReference>
<protein>
    <submittedName>
        <fullName evidence="1">Head decoration protein</fullName>
    </submittedName>
</protein>
<evidence type="ECO:0000313" key="2">
    <source>
        <dbReference type="Proteomes" id="UP000283458"/>
    </source>
</evidence>
<gene>
    <name evidence="1" type="ORF">D3877_16165</name>
</gene>
<evidence type="ECO:0000313" key="1">
    <source>
        <dbReference type="EMBL" id="RJF81660.1"/>
    </source>
</evidence>
<dbReference type="InterPro" id="IPR004195">
    <property type="entry name" value="Head_decoration_D"/>
</dbReference>
<dbReference type="RefSeq" id="WP_119831752.1">
    <property type="nucleotide sequence ID" value="NZ_QYUL01000002.1"/>
</dbReference>
<comment type="caution">
    <text evidence="1">The sequence shown here is derived from an EMBL/GenBank/DDBJ whole genome shotgun (WGS) entry which is preliminary data.</text>
</comment>
<dbReference type="OrthoDB" id="7306973at2"/>
<sequence>MNTFSSSPFAPGMASNEFVPDQLIAGRQQLVTDTVTLVSGQVLARGAVLGKIAASGKYTLSAAAANDGSQTPSVILADAVDASGGDKLVGVYLAGEFNAGRLVLGAGHTASGVKDTLRDAGIYLKTAVLAVDPS</sequence>